<name>A0A5D0HUU2_9FLAO</name>
<organism evidence="1 2">
    <name type="scientific">Seonamhaeicola marinus</name>
    <dbReference type="NCBI Taxonomy" id="1912246"/>
    <lineage>
        <taxon>Bacteria</taxon>
        <taxon>Pseudomonadati</taxon>
        <taxon>Bacteroidota</taxon>
        <taxon>Flavobacteriia</taxon>
        <taxon>Flavobacteriales</taxon>
        <taxon>Flavobacteriaceae</taxon>
    </lineage>
</organism>
<dbReference type="RefSeq" id="WP_148542977.1">
    <property type="nucleotide sequence ID" value="NZ_VSDQ01000679.1"/>
</dbReference>
<keyword evidence="2" id="KW-1185">Reference proteome</keyword>
<accession>A0A5D0HUU2</accession>
<dbReference type="Proteomes" id="UP000323930">
    <property type="component" value="Unassembled WGS sequence"/>
</dbReference>
<protein>
    <submittedName>
        <fullName evidence="1">Uncharacterized protein</fullName>
    </submittedName>
</protein>
<sequence length="505" mass="59653">MADLDEKQRSRLLDNFLSNVDFYEKGEFDRVKRVIASKYYNDFNIIERISETEKSRTLFSSKELLYKIIVEIQSERFKFRNTNDKLEDFFLVFRFLNKHESKYINNTILISSLDFLINTLDLLNNDIVKENKTEEKEQEINIVFDFFKRVIEKVSIPNQYHTNYLNLFNEVKSLFQADSYKYADTWLRFFMFYEGKNKFANAIENEIVSIPRNYIRSNQDAKGLLKALSSFSDVKKFMNTHSNFLNEVFSKSSSDSKFAYEFYEYFPDNKKQQLLESWVPVNGNKLMSHLKQILVKAKDNIPNKLNLGNKVLGSTRNRHYAQEKRESFDLFTSLNLTEEEVSTTDYSSQVIDLICNTSIDMHRVGISELKANKKYIKSPDLKLAVENFLSTCFQNVQAYHPHVESIFTNKTGVDRRFVDKLINNNINYQNQIYSFLISRGDSNFYRILSTKISDSTNKSICEKFINEINYQAKYKSLIESIYKRRLELSLEENVISKLDEFSKNF</sequence>
<proteinExistence type="predicted"/>
<comment type="caution">
    <text evidence="1">The sequence shown here is derived from an EMBL/GenBank/DDBJ whole genome shotgun (WGS) entry which is preliminary data.</text>
</comment>
<evidence type="ECO:0000313" key="1">
    <source>
        <dbReference type="EMBL" id="TYA74239.1"/>
    </source>
</evidence>
<evidence type="ECO:0000313" key="2">
    <source>
        <dbReference type="Proteomes" id="UP000323930"/>
    </source>
</evidence>
<dbReference type="EMBL" id="VSDQ01000679">
    <property type="protein sequence ID" value="TYA74239.1"/>
    <property type="molecule type" value="Genomic_DNA"/>
</dbReference>
<reference evidence="1 2" key="1">
    <citation type="submission" date="2019-08" db="EMBL/GenBank/DDBJ databases">
        <title>Seonamhaeicola sediminis sp. nov., isolated from marine sediment.</title>
        <authorList>
            <person name="Cao W.R."/>
        </authorList>
    </citation>
    <scope>NUCLEOTIDE SEQUENCE [LARGE SCALE GENOMIC DNA]</scope>
    <source>
        <strain evidence="1 2">B011</strain>
    </source>
</reference>
<dbReference type="AlphaFoldDB" id="A0A5D0HUU2"/>
<gene>
    <name evidence="1" type="ORF">FUA24_12975</name>
</gene>